<feature type="domain" description="RNA polymerase sigma-70 region 2" evidence="5">
    <location>
        <begin position="26"/>
        <end position="87"/>
    </location>
</feature>
<dbReference type="Pfam" id="PF04542">
    <property type="entry name" value="Sigma70_r2"/>
    <property type="match status" value="1"/>
</dbReference>
<dbReference type="InterPro" id="IPR014284">
    <property type="entry name" value="RNA_pol_sigma-70_dom"/>
</dbReference>
<dbReference type="SUPFAM" id="SSF88946">
    <property type="entry name" value="Sigma2 domain of RNA polymerase sigma factors"/>
    <property type="match status" value="1"/>
</dbReference>
<comment type="similarity">
    <text evidence="1">Belongs to the sigma-70 factor family. ECF subfamily.</text>
</comment>
<dbReference type="Gene3D" id="1.10.10.10">
    <property type="entry name" value="Winged helix-like DNA-binding domain superfamily/Winged helix DNA-binding domain"/>
    <property type="match status" value="1"/>
</dbReference>
<evidence type="ECO:0000256" key="1">
    <source>
        <dbReference type="ARBA" id="ARBA00010641"/>
    </source>
</evidence>
<dbReference type="InterPro" id="IPR014327">
    <property type="entry name" value="RNA_pol_sigma70_bacteroid"/>
</dbReference>
<evidence type="ECO:0000313" key="8">
    <source>
        <dbReference type="Proteomes" id="UP000676386"/>
    </source>
</evidence>
<evidence type="ECO:0000259" key="6">
    <source>
        <dbReference type="Pfam" id="PF08281"/>
    </source>
</evidence>
<gene>
    <name evidence="7" type="ORF">KE626_24760</name>
</gene>
<accession>A0ABS5J5R7</accession>
<dbReference type="InterPro" id="IPR013324">
    <property type="entry name" value="RNA_pol_sigma_r3/r4-like"/>
</dbReference>
<dbReference type="RefSeq" id="WP_211975701.1">
    <property type="nucleotide sequence ID" value="NZ_CBFHAM010000013.1"/>
</dbReference>
<protein>
    <submittedName>
        <fullName evidence="7">RNA polymerase sigma-70 factor</fullName>
    </submittedName>
</protein>
<reference evidence="7 8" key="1">
    <citation type="submission" date="2021-04" db="EMBL/GenBank/DDBJ databases">
        <title>Chitinophaga sp. nov., isolated from the rhizosphere soil.</title>
        <authorList>
            <person name="He S."/>
        </authorList>
    </citation>
    <scope>NUCLEOTIDE SEQUENCE [LARGE SCALE GENOMIC DNA]</scope>
    <source>
        <strain evidence="7 8">2R12</strain>
    </source>
</reference>
<dbReference type="InterPro" id="IPR013249">
    <property type="entry name" value="RNA_pol_sigma70_r4_t2"/>
</dbReference>
<evidence type="ECO:0000313" key="7">
    <source>
        <dbReference type="EMBL" id="MBS0030562.1"/>
    </source>
</evidence>
<keyword evidence="4" id="KW-0804">Transcription</keyword>
<dbReference type="Pfam" id="PF08281">
    <property type="entry name" value="Sigma70_r4_2"/>
    <property type="match status" value="1"/>
</dbReference>
<dbReference type="PANTHER" id="PTHR43133:SF46">
    <property type="entry name" value="RNA POLYMERASE SIGMA-70 FACTOR ECF SUBFAMILY"/>
    <property type="match status" value="1"/>
</dbReference>
<feature type="domain" description="RNA polymerase sigma factor 70 region 4 type 2" evidence="6">
    <location>
        <begin position="128"/>
        <end position="168"/>
    </location>
</feature>
<proteinExistence type="inferred from homology"/>
<dbReference type="InterPro" id="IPR013325">
    <property type="entry name" value="RNA_pol_sigma_r2"/>
</dbReference>
<comment type="caution">
    <text evidence="7">The sequence shown here is derived from an EMBL/GenBank/DDBJ whole genome shotgun (WGS) entry which is preliminary data.</text>
</comment>
<evidence type="ECO:0000256" key="4">
    <source>
        <dbReference type="ARBA" id="ARBA00023163"/>
    </source>
</evidence>
<dbReference type="InterPro" id="IPR007627">
    <property type="entry name" value="RNA_pol_sigma70_r2"/>
</dbReference>
<dbReference type="SUPFAM" id="SSF88659">
    <property type="entry name" value="Sigma3 and sigma4 domains of RNA polymerase sigma factors"/>
    <property type="match status" value="1"/>
</dbReference>
<dbReference type="NCBIfam" id="TIGR02937">
    <property type="entry name" value="sigma70-ECF"/>
    <property type="match status" value="1"/>
</dbReference>
<sequence length="190" mass="22267">MYTELTDLELLECIKRDDVNAFEALYRRMWEKLFLFAQGRLKSKADAEDVVQQVFMNIWEQRATKNIVGSFSNYLFTAVRYEVIDHLAVMLEDHQQRAHVEAHILPGFNETLENLLAKEMDKEISVHIQNMPEQMQRIFRLSREEQLTPEEIAKTLAITEKTVRNQLSIAVNNLRPLVKESLVLLLILHT</sequence>
<dbReference type="NCBIfam" id="TIGR02985">
    <property type="entry name" value="Sig70_bacteroi1"/>
    <property type="match status" value="1"/>
</dbReference>
<dbReference type="Proteomes" id="UP000676386">
    <property type="component" value="Unassembled WGS sequence"/>
</dbReference>
<evidence type="ECO:0000256" key="3">
    <source>
        <dbReference type="ARBA" id="ARBA00023082"/>
    </source>
</evidence>
<keyword evidence="2" id="KW-0805">Transcription regulation</keyword>
<dbReference type="EMBL" id="JAGTXB010000015">
    <property type="protein sequence ID" value="MBS0030562.1"/>
    <property type="molecule type" value="Genomic_DNA"/>
</dbReference>
<keyword evidence="8" id="KW-1185">Reference proteome</keyword>
<name>A0ABS5J5R7_9BACT</name>
<dbReference type="PANTHER" id="PTHR43133">
    <property type="entry name" value="RNA POLYMERASE ECF-TYPE SIGMA FACTO"/>
    <property type="match status" value="1"/>
</dbReference>
<dbReference type="InterPro" id="IPR039425">
    <property type="entry name" value="RNA_pol_sigma-70-like"/>
</dbReference>
<evidence type="ECO:0000256" key="2">
    <source>
        <dbReference type="ARBA" id="ARBA00023015"/>
    </source>
</evidence>
<organism evidence="7 8">
    <name type="scientific">Chitinophaga hostae</name>
    <dbReference type="NCBI Taxonomy" id="2831022"/>
    <lineage>
        <taxon>Bacteria</taxon>
        <taxon>Pseudomonadati</taxon>
        <taxon>Bacteroidota</taxon>
        <taxon>Chitinophagia</taxon>
        <taxon>Chitinophagales</taxon>
        <taxon>Chitinophagaceae</taxon>
        <taxon>Chitinophaga</taxon>
    </lineage>
</organism>
<dbReference type="Gene3D" id="1.10.1740.10">
    <property type="match status" value="1"/>
</dbReference>
<evidence type="ECO:0000259" key="5">
    <source>
        <dbReference type="Pfam" id="PF04542"/>
    </source>
</evidence>
<dbReference type="InterPro" id="IPR036388">
    <property type="entry name" value="WH-like_DNA-bd_sf"/>
</dbReference>
<keyword evidence="3" id="KW-0731">Sigma factor</keyword>